<organism evidence="1 2">
    <name type="scientific">Nocardiopsis sediminis</name>
    <dbReference type="NCBI Taxonomy" id="1778267"/>
    <lineage>
        <taxon>Bacteria</taxon>
        <taxon>Bacillati</taxon>
        <taxon>Actinomycetota</taxon>
        <taxon>Actinomycetes</taxon>
        <taxon>Streptosporangiales</taxon>
        <taxon>Nocardiopsidaceae</taxon>
        <taxon>Nocardiopsis</taxon>
    </lineage>
</organism>
<name>A0ABV8FLU4_9ACTN</name>
<proteinExistence type="predicted"/>
<accession>A0ABV8FLU4</accession>
<keyword evidence="2" id="KW-1185">Reference proteome</keyword>
<evidence type="ECO:0000313" key="1">
    <source>
        <dbReference type="EMBL" id="MFC3997010.1"/>
    </source>
</evidence>
<protein>
    <submittedName>
        <fullName evidence="1">Uncharacterized protein</fullName>
    </submittedName>
</protein>
<comment type="caution">
    <text evidence="1">The sequence shown here is derived from an EMBL/GenBank/DDBJ whole genome shotgun (WGS) entry which is preliminary data.</text>
</comment>
<dbReference type="RefSeq" id="WP_378533603.1">
    <property type="nucleotide sequence ID" value="NZ_JBHSBH010000009.1"/>
</dbReference>
<evidence type="ECO:0000313" key="2">
    <source>
        <dbReference type="Proteomes" id="UP001595847"/>
    </source>
</evidence>
<dbReference type="EMBL" id="JBHSBH010000009">
    <property type="protein sequence ID" value="MFC3997010.1"/>
    <property type="molecule type" value="Genomic_DNA"/>
</dbReference>
<dbReference type="Proteomes" id="UP001595847">
    <property type="component" value="Unassembled WGS sequence"/>
</dbReference>
<reference evidence="2" key="1">
    <citation type="journal article" date="2019" name="Int. J. Syst. Evol. Microbiol.">
        <title>The Global Catalogue of Microorganisms (GCM) 10K type strain sequencing project: providing services to taxonomists for standard genome sequencing and annotation.</title>
        <authorList>
            <consortium name="The Broad Institute Genomics Platform"/>
            <consortium name="The Broad Institute Genome Sequencing Center for Infectious Disease"/>
            <person name="Wu L."/>
            <person name="Ma J."/>
        </authorList>
    </citation>
    <scope>NUCLEOTIDE SEQUENCE [LARGE SCALE GENOMIC DNA]</scope>
    <source>
        <strain evidence="2">TBRC 1826</strain>
    </source>
</reference>
<sequence>MDASVAKLPPNEPVAIREKWDAHVRETLARMTEPELRNYLCEHPVYGNTGFQT</sequence>
<gene>
    <name evidence="1" type="ORF">ACFOVU_13850</name>
</gene>